<dbReference type="Proteomes" id="UP000799424">
    <property type="component" value="Unassembled WGS sequence"/>
</dbReference>
<protein>
    <recommendedName>
        <fullName evidence="4">F-box domain-containing protein</fullName>
    </recommendedName>
</protein>
<dbReference type="PANTHER" id="PTHR42085:SF2">
    <property type="entry name" value="F-BOX DOMAIN-CONTAINING PROTEIN"/>
    <property type="match status" value="1"/>
</dbReference>
<organism evidence="2 3">
    <name type="scientific">Ophiobolus disseminans</name>
    <dbReference type="NCBI Taxonomy" id="1469910"/>
    <lineage>
        <taxon>Eukaryota</taxon>
        <taxon>Fungi</taxon>
        <taxon>Dikarya</taxon>
        <taxon>Ascomycota</taxon>
        <taxon>Pezizomycotina</taxon>
        <taxon>Dothideomycetes</taxon>
        <taxon>Pleosporomycetidae</taxon>
        <taxon>Pleosporales</taxon>
        <taxon>Pleosporineae</taxon>
        <taxon>Phaeosphaeriaceae</taxon>
        <taxon>Ophiobolus</taxon>
    </lineage>
</organism>
<dbReference type="OrthoDB" id="2099276at2759"/>
<dbReference type="AlphaFoldDB" id="A0A6A7AIN1"/>
<evidence type="ECO:0000313" key="2">
    <source>
        <dbReference type="EMBL" id="KAF2833161.1"/>
    </source>
</evidence>
<feature type="region of interest" description="Disordered" evidence="1">
    <location>
        <begin position="620"/>
        <end position="645"/>
    </location>
</feature>
<feature type="compositionally biased region" description="Basic and acidic residues" evidence="1">
    <location>
        <begin position="628"/>
        <end position="645"/>
    </location>
</feature>
<name>A0A6A7AIN1_9PLEO</name>
<dbReference type="PANTHER" id="PTHR42085">
    <property type="entry name" value="F-BOX DOMAIN-CONTAINING PROTEIN"/>
    <property type="match status" value="1"/>
</dbReference>
<sequence length="645" mass="74662">MPQRRLEHYFVPSRAPAVPSGLSFLDLPHSVRKLIYIYAGLDGLFDDLNYSNLKVYPKGAYPRTDYCRRLDSRSRYDLKKLDVAGPDEVWEMNDDSEDVKTYGKSLWGGAYGVAQSMLLVSRQIHQEVEAFVYAGAVFRVCLGQPLESRRLRRMSDHALSNLGALTIRLDVPQSIVENDGWEVHTPPKHLDFSKKWGRQVLKTWSSTLERLAVSIKPGRLRLRVVFRAKTIDDARAVVEPLLRLPLLKDCGICVDLEGQSCWWELNPQGYYSNRTNYRPPRPRNEDTEISRLVQQIVRKLTYVENRRNEPFRYLDLPQELRFAILEYTDLVSPVAVQWRPRNWSRHAPICTYDIDSNNRLMNESRPPYSCPCEPGKNTDDAVEWYDCCQSCSPEDHSGICYCLLARDYIWSSSCSCPVPRQALFAVSGQLRRDALAVYYSANEILITSFDSPIMRLNRSWDYDFSPEGLHSLPKIELSLYLSSIARDALQHIRSLEWILPNLQQAYLSPGTPAWFDYLDTLLLMENAMNLAALTFTINISAAESGVFHYWAYDWYPRKPLSPEACAWYQTIVLPVRRLGEAGLKNFFVYLRWHLVEHQDREHHEQELERAIMGEDYDSAKRGKGLARGHQDCLDRRDKEERASQQ</sequence>
<accession>A0A6A7AIN1</accession>
<proteinExistence type="predicted"/>
<reference evidence="2" key="1">
    <citation type="journal article" date="2020" name="Stud. Mycol.">
        <title>101 Dothideomycetes genomes: a test case for predicting lifestyles and emergence of pathogens.</title>
        <authorList>
            <person name="Haridas S."/>
            <person name="Albert R."/>
            <person name="Binder M."/>
            <person name="Bloem J."/>
            <person name="Labutti K."/>
            <person name="Salamov A."/>
            <person name="Andreopoulos B."/>
            <person name="Baker S."/>
            <person name="Barry K."/>
            <person name="Bills G."/>
            <person name="Bluhm B."/>
            <person name="Cannon C."/>
            <person name="Castanera R."/>
            <person name="Culley D."/>
            <person name="Daum C."/>
            <person name="Ezra D."/>
            <person name="Gonzalez J."/>
            <person name="Henrissat B."/>
            <person name="Kuo A."/>
            <person name="Liang C."/>
            <person name="Lipzen A."/>
            <person name="Lutzoni F."/>
            <person name="Magnuson J."/>
            <person name="Mondo S."/>
            <person name="Nolan M."/>
            <person name="Ohm R."/>
            <person name="Pangilinan J."/>
            <person name="Park H.-J."/>
            <person name="Ramirez L."/>
            <person name="Alfaro M."/>
            <person name="Sun H."/>
            <person name="Tritt A."/>
            <person name="Yoshinaga Y."/>
            <person name="Zwiers L.-H."/>
            <person name="Turgeon B."/>
            <person name="Goodwin S."/>
            <person name="Spatafora J."/>
            <person name="Crous P."/>
            <person name="Grigoriev I."/>
        </authorList>
    </citation>
    <scope>NUCLEOTIDE SEQUENCE</scope>
    <source>
        <strain evidence="2">CBS 113818</strain>
    </source>
</reference>
<evidence type="ECO:0000313" key="3">
    <source>
        <dbReference type="Proteomes" id="UP000799424"/>
    </source>
</evidence>
<evidence type="ECO:0008006" key="4">
    <source>
        <dbReference type="Google" id="ProtNLM"/>
    </source>
</evidence>
<evidence type="ECO:0000256" key="1">
    <source>
        <dbReference type="SAM" id="MobiDB-lite"/>
    </source>
</evidence>
<dbReference type="EMBL" id="MU006216">
    <property type="protein sequence ID" value="KAF2833161.1"/>
    <property type="molecule type" value="Genomic_DNA"/>
</dbReference>
<keyword evidence="3" id="KW-1185">Reference proteome</keyword>
<dbReference type="InterPro" id="IPR038883">
    <property type="entry name" value="AN11006-like"/>
</dbReference>
<gene>
    <name evidence="2" type="ORF">CC86DRAFT_5754</name>
</gene>